<dbReference type="InterPro" id="IPR052018">
    <property type="entry name" value="PHP_domain"/>
</dbReference>
<dbReference type="Proteomes" id="UP000616839">
    <property type="component" value="Unassembled WGS sequence"/>
</dbReference>
<feature type="domain" description="Polymerase/histidinol phosphatase N-terminal" evidence="1">
    <location>
        <begin position="3"/>
        <end position="68"/>
    </location>
</feature>
<evidence type="ECO:0000313" key="2">
    <source>
        <dbReference type="EMBL" id="MBD8870248.1"/>
    </source>
</evidence>
<dbReference type="PANTHER" id="PTHR42924:SF3">
    <property type="entry name" value="POLYMERASE_HISTIDINOL PHOSPHATASE N-TERMINAL DOMAIN-CONTAINING PROTEIN"/>
    <property type="match status" value="1"/>
</dbReference>
<dbReference type="InterPro" id="IPR016195">
    <property type="entry name" value="Pol/histidinol_Pase-like"/>
</dbReference>
<evidence type="ECO:0000313" key="3">
    <source>
        <dbReference type="Proteomes" id="UP000616839"/>
    </source>
</evidence>
<reference evidence="2" key="1">
    <citation type="submission" date="2020-09" db="EMBL/GenBank/DDBJ databases">
        <title>Nocardioides sp. strain MJB4 16S ribosomal RNA gene Genome sequencing and assembly.</title>
        <authorList>
            <person name="Kim I."/>
        </authorList>
    </citation>
    <scope>NUCLEOTIDE SEQUENCE</scope>
    <source>
        <strain evidence="2">MJB4</strain>
    </source>
</reference>
<dbReference type="PANTHER" id="PTHR42924">
    <property type="entry name" value="EXONUCLEASE"/>
    <property type="match status" value="1"/>
</dbReference>
<proteinExistence type="predicted"/>
<protein>
    <submittedName>
        <fullName evidence="2">PHP domain-containing protein</fullName>
    </submittedName>
</protein>
<dbReference type="Gene3D" id="3.20.20.140">
    <property type="entry name" value="Metal-dependent hydrolases"/>
    <property type="match status" value="1"/>
</dbReference>
<dbReference type="Pfam" id="PF02811">
    <property type="entry name" value="PHP"/>
    <property type="match status" value="1"/>
</dbReference>
<comment type="caution">
    <text evidence="2">The sequence shown here is derived from an EMBL/GenBank/DDBJ whole genome shotgun (WGS) entry which is preliminary data.</text>
</comment>
<dbReference type="GO" id="GO:0004534">
    <property type="term" value="F:5'-3' RNA exonuclease activity"/>
    <property type="evidence" value="ECO:0007669"/>
    <property type="project" value="TreeGrafter"/>
</dbReference>
<dbReference type="CDD" id="cd07438">
    <property type="entry name" value="PHP_HisPPase_AMP"/>
    <property type="match status" value="1"/>
</dbReference>
<dbReference type="SMART" id="SM00481">
    <property type="entry name" value="POLIIIAc"/>
    <property type="match status" value="1"/>
</dbReference>
<dbReference type="InterPro" id="IPR003141">
    <property type="entry name" value="Pol/His_phosphatase_N"/>
</dbReference>
<dbReference type="SUPFAM" id="SSF89550">
    <property type="entry name" value="PHP domain-like"/>
    <property type="match status" value="1"/>
</dbReference>
<dbReference type="Gene3D" id="1.10.150.650">
    <property type="match status" value="1"/>
</dbReference>
<dbReference type="InterPro" id="IPR004013">
    <property type="entry name" value="PHP_dom"/>
</dbReference>
<keyword evidence="3" id="KW-1185">Reference proteome</keyword>
<evidence type="ECO:0000259" key="1">
    <source>
        <dbReference type="SMART" id="SM00481"/>
    </source>
</evidence>
<accession>A0A927K756</accession>
<name>A0A927K756_9ACTN</name>
<dbReference type="RefSeq" id="WP_192143573.1">
    <property type="nucleotide sequence ID" value="NZ_JACYXZ010000003.1"/>
</dbReference>
<gene>
    <name evidence="2" type="ORF">IE331_11495</name>
</gene>
<dbReference type="GO" id="GO:0035312">
    <property type="term" value="F:5'-3' DNA exonuclease activity"/>
    <property type="evidence" value="ECO:0007669"/>
    <property type="project" value="TreeGrafter"/>
</dbReference>
<dbReference type="AlphaFoldDB" id="A0A927K756"/>
<organism evidence="2 3">
    <name type="scientific">Nocardioides donggukensis</name>
    <dbReference type="NCBI Taxonomy" id="2774019"/>
    <lineage>
        <taxon>Bacteria</taxon>
        <taxon>Bacillati</taxon>
        <taxon>Actinomycetota</taxon>
        <taxon>Actinomycetes</taxon>
        <taxon>Propionibacteriales</taxon>
        <taxon>Nocardioidaceae</taxon>
        <taxon>Nocardioides</taxon>
    </lineage>
</organism>
<dbReference type="EMBL" id="JACYXZ010000003">
    <property type="protein sequence ID" value="MBD8870248.1"/>
    <property type="molecule type" value="Genomic_DNA"/>
</dbReference>
<sequence>MRIDLHTHSRASDGTQTPGELVRAAYAAGIDVLALTDHDTADGWDEAAEAAVEVGITLVRGMEISTELRGRAVHLLGYLPDPTYPPLARALQRILDGRNDRVPRILDALRDAEGIDLDAVEVRRLAGEPAATGRPHVADALVATGQAADRDDAFERLLGPGRAGYVRKYAEPVADMVRLVGEAGGVCVVAHPWGRGSREAMTSADLAGLRDAGLAGIEVDHQEHDARDRADLRAVARELDLVVTGSSDHHGQGKVDHELGCNTTDPEQYRRLLDLASVAARASGRPVPAVLGPVA</sequence>